<proteinExistence type="predicted"/>
<dbReference type="RefSeq" id="WP_131898124.1">
    <property type="nucleotide sequence ID" value="NZ_SMKZ01000033.1"/>
</dbReference>
<gene>
    <name evidence="2" type="ORF">E1269_20895</name>
</gene>
<comment type="caution">
    <text evidence="2">The sequence shown here is derived from an EMBL/GenBank/DDBJ whole genome shotgun (WGS) entry which is preliminary data.</text>
</comment>
<dbReference type="SUPFAM" id="SSF53850">
    <property type="entry name" value="Periplasmic binding protein-like II"/>
    <property type="match status" value="1"/>
</dbReference>
<evidence type="ECO:0000256" key="1">
    <source>
        <dbReference type="ARBA" id="ARBA00022729"/>
    </source>
</evidence>
<evidence type="ECO:0000313" key="3">
    <source>
        <dbReference type="Proteomes" id="UP000294739"/>
    </source>
</evidence>
<dbReference type="Pfam" id="PF13531">
    <property type="entry name" value="SBP_bac_11"/>
    <property type="match status" value="1"/>
</dbReference>
<protein>
    <submittedName>
        <fullName evidence="2">Extracellular solute-binding protein</fullName>
    </submittedName>
</protein>
<dbReference type="OrthoDB" id="366726at2"/>
<dbReference type="AlphaFoldDB" id="A0A4R5CS65"/>
<dbReference type="PROSITE" id="PS51257">
    <property type="entry name" value="PROKAR_LIPOPROTEIN"/>
    <property type="match status" value="1"/>
</dbReference>
<name>A0A4R5CS65_9ACTN</name>
<keyword evidence="1" id="KW-0732">Signal</keyword>
<evidence type="ECO:0000313" key="2">
    <source>
        <dbReference type="EMBL" id="TDE03116.1"/>
    </source>
</evidence>
<dbReference type="EMBL" id="SMKZ01000033">
    <property type="protein sequence ID" value="TDE03116.1"/>
    <property type="molecule type" value="Genomic_DNA"/>
</dbReference>
<dbReference type="PANTHER" id="PTHR30006:SF2">
    <property type="entry name" value="ABC TRANSPORTER SUBSTRATE-BINDING PROTEIN"/>
    <property type="match status" value="1"/>
</dbReference>
<keyword evidence="3" id="KW-1185">Reference proteome</keyword>
<organism evidence="2 3">
    <name type="scientific">Jiangella asiatica</name>
    <dbReference type="NCBI Taxonomy" id="2530372"/>
    <lineage>
        <taxon>Bacteria</taxon>
        <taxon>Bacillati</taxon>
        <taxon>Actinomycetota</taxon>
        <taxon>Actinomycetes</taxon>
        <taxon>Jiangellales</taxon>
        <taxon>Jiangellaceae</taxon>
        <taxon>Jiangella</taxon>
    </lineage>
</organism>
<reference evidence="2 3" key="1">
    <citation type="submission" date="2019-03" db="EMBL/GenBank/DDBJ databases">
        <title>Draft genome sequences of novel Actinobacteria.</title>
        <authorList>
            <person name="Sahin N."/>
            <person name="Ay H."/>
            <person name="Saygin H."/>
        </authorList>
    </citation>
    <scope>NUCLEOTIDE SEQUENCE [LARGE SCALE GENOMIC DNA]</scope>
    <source>
        <strain evidence="2 3">5K138</strain>
    </source>
</reference>
<dbReference type="PANTHER" id="PTHR30006">
    <property type="entry name" value="THIAMINE-BINDING PERIPLASMIC PROTEIN-RELATED"/>
    <property type="match status" value="1"/>
</dbReference>
<accession>A0A4R5CS65</accession>
<sequence>MRARTGLAAAAVVLGVVAGCGQPPEEATDDVADEGLDALVEAAQEEGRLVHYSVETDEVNAALATAFEAEYGIEVETLRLTTGPMLERFAGEQRAGVTNADAIQVVDQNVWEEYPEWFVELSDDEVPGWSDYPEQARHGTCADMMYSIGGITYNSKAVPPDKVPDSYEDLLDPYWRGKLLLTDPRSTPAYMGWASLMEQTYGIEFLQQLAGQDLSLVESASPGAQQVAAGAFQANVMAHLSNSTELRSQGAPLEFAIVDDPPAGLGTCAGIPANAPHPNAARLFMHWRLTPEAHNAACAVVEIGSPLAEADQCARLPENWEPTPLDAVGDPEAERRLLQALGIE</sequence>
<dbReference type="Proteomes" id="UP000294739">
    <property type="component" value="Unassembled WGS sequence"/>
</dbReference>
<dbReference type="InParanoid" id="A0A4R5CS65"/>
<dbReference type="Gene3D" id="3.40.190.10">
    <property type="entry name" value="Periplasmic binding protein-like II"/>
    <property type="match status" value="2"/>
</dbReference>